<dbReference type="Pfam" id="PF01609">
    <property type="entry name" value="DDE_Tnp_1"/>
    <property type="match status" value="1"/>
</dbReference>
<comment type="caution">
    <text evidence="2">The sequence shown here is derived from an EMBL/GenBank/DDBJ whole genome shotgun (WGS) entry which is preliminary data.</text>
</comment>
<organism evidence="2">
    <name type="scientific">Schlesneria paludicola</name>
    <dbReference type="NCBI Taxonomy" id="360056"/>
    <lineage>
        <taxon>Bacteria</taxon>
        <taxon>Pseudomonadati</taxon>
        <taxon>Planctomycetota</taxon>
        <taxon>Planctomycetia</taxon>
        <taxon>Planctomycetales</taxon>
        <taxon>Planctomycetaceae</taxon>
        <taxon>Schlesneria</taxon>
    </lineage>
</organism>
<dbReference type="GO" id="GO:0003677">
    <property type="term" value="F:DNA binding"/>
    <property type="evidence" value="ECO:0007669"/>
    <property type="project" value="InterPro"/>
</dbReference>
<dbReference type="EMBL" id="DSOK01000161">
    <property type="protein sequence ID" value="HEN14906.1"/>
    <property type="molecule type" value="Genomic_DNA"/>
</dbReference>
<gene>
    <name evidence="2" type="ORF">ENQ76_05475</name>
</gene>
<evidence type="ECO:0000313" key="2">
    <source>
        <dbReference type="EMBL" id="HEN14906.1"/>
    </source>
</evidence>
<dbReference type="Gene3D" id="3.90.350.10">
    <property type="entry name" value="Transposase Inhibitor Protein From Tn5, Chain A, domain 1"/>
    <property type="match status" value="1"/>
</dbReference>
<dbReference type="AlphaFoldDB" id="A0A7C2JXH4"/>
<accession>A0A7C2JXH4</accession>
<dbReference type="SUPFAM" id="SSF53098">
    <property type="entry name" value="Ribonuclease H-like"/>
    <property type="match status" value="1"/>
</dbReference>
<name>A0A7C2JXH4_9PLAN</name>
<dbReference type="GO" id="GO:0004803">
    <property type="term" value="F:transposase activity"/>
    <property type="evidence" value="ECO:0007669"/>
    <property type="project" value="InterPro"/>
</dbReference>
<feature type="domain" description="Transposase IS4-like" evidence="1">
    <location>
        <begin position="13"/>
        <end position="97"/>
    </location>
</feature>
<protein>
    <submittedName>
        <fullName evidence="2">IS4/IS5 family transposase</fullName>
    </submittedName>
</protein>
<dbReference type="InterPro" id="IPR012337">
    <property type="entry name" value="RNaseH-like_sf"/>
</dbReference>
<dbReference type="InterPro" id="IPR002559">
    <property type="entry name" value="Transposase_11"/>
</dbReference>
<proteinExistence type="predicted"/>
<reference evidence="2" key="1">
    <citation type="journal article" date="2020" name="mSystems">
        <title>Genome- and Community-Level Interaction Insights into Carbon Utilization and Element Cycling Functions of Hydrothermarchaeota in Hydrothermal Sediment.</title>
        <authorList>
            <person name="Zhou Z."/>
            <person name="Liu Y."/>
            <person name="Xu W."/>
            <person name="Pan J."/>
            <person name="Luo Z.H."/>
            <person name="Li M."/>
        </authorList>
    </citation>
    <scope>NUCLEOTIDE SEQUENCE [LARGE SCALE GENOMIC DNA]</scope>
    <source>
        <strain evidence="2">SpSt-339</strain>
    </source>
</reference>
<dbReference type="PANTHER" id="PTHR33258">
    <property type="entry name" value="TRANSPOSASE INSL FOR INSERTION SEQUENCE ELEMENT IS186A-RELATED"/>
    <property type="match status" value="1"/>
</dbReference>
<dbReference type="GO" id="GO:0006313">
    <property type="term" value="P:DNA transposition"/>
    <property type="evidence" value="ECO:0007669"/>
    <property type="project" value="InterPro"/>
</dbReference>
<sequence length="141" mass="16330">MVISRLRTSHHKNHLRQPMRLVIVQVPNRDGSRNELWLLTDRLELSADLVAVAYRYRWTVELFFRWMKSVLGARHLISHKENGVTLQMYAAMIVSLLIVIYTGSKPTVRTFEILQFYLLGWVTDDELDAHLAGLAGLKKTV</sequence>
<dbReference type="PANTHER" id="PTHR33258:SF1">
    <property type="entry name" value="TRANSPOSASE INSL FOR INSERTION SEQUENCE ELEMENT IS186A-RELATED"/>
    <property type="match status" value="1"/>
</dbReference>
<evidence type="ECO:0000259" key="1">
    <source>
        <dbReference type="Pfam" id="PF01609"/>
    </source>
</evidence>